<feature type="non-terminal residue" evidence="1">
    <location>
        <position position="1"/>
    </location>
</feature>
<reference evidence="1" key="2">
    <citation type="submission" date="2002-12" db="EMBL/GenBank/DDBJ databases">
        <authorList>
            <person name="Hashimoto K."/>
            <person name="Osada N."/>
            <person name="Hida M."/>
            <person name="Kusuda J."/>
            <person name="Sugano S."/>
        </authorList>
    </citation>
    <scope>NUCLEOTIDE SEQUENCE</scope>
    <source>
        <tissue evidence="1">Medulla oblongata</tissue>
    </source>
</reference>
<proteinExistence type="evidence at transcript level"/>
<dbReference type="AlphaFoldDB" id="Q8HXH8"/>
<organism evidence="1">
    <name type="scientific">Macaca fascicularis</name>
    <name type="common">Crab-eating macaque</name>
    <name type="synonym">Cynomolgus monkey</name>
    <dbReference type="NCBI Taxonomy" id="9541"/>
    <lineage>
        <taxon>Eukaryota</taxon>
        <taxon>Metazoa</taxon>
        <taxon>Chordata</taxon>
        <taxon>Craniata</taxon>
        <taxon>Vertebrata</taxon>
        <taxon>Euteleostomi</taxon>
        <taxon>Mammalia</taxon>
        <taxon>Eutheria</taxon>
        <taxon>Euarchontoglires</taxon>
        <taxon>Primates</taxon>
        <taxon>Haplorrhini</taxon>
        <taxon>Catarrhini</taxon>
        <taxon>Cercopithecidae</taxon>
        <taxon>Cercopithecinae</taxon>
        <taxon>Macaca</taxon>
    </lineage>
</organism>
<sequence>YWTHTGFSCRTTLAVPVGLEVQSPLLNQNSCPGSLPARTPRLSSLIRKRTSGSFKTIPPRPAQTDILITTLRQNSKRAKSPTFSLGAGWLGRWLEPSVSTVRDLGQAPSPSGSCRQLLG</sequence>
<evidence type="ECO:0000313" key="1">
    <source>
        <dbReference type="EMBL" id="BAC41772.1"/>
    </source>
</evidence>
<reference evidence="1" key="1">
    <citation type="journal article" date="2001" name="Gene">
        <title>Assignment of 118 novel cDNAs of cynomolgus monkey brain to human chromosomes.</title>
        <authorList>
            <person name="Osada N."/>
            <person name="Hida M."/>
            <person name="Kususda J."/>
            <person name="Tanuma R."/>
            <person name="Iseki K."/>
            <person name="Hirata M."/>
            <person name="Suto Y."/>
            <person name="Hirai M."/>
            <person name="Terao K."/>
            <person name="Suzuki Y."/>
            <person name="Sugano S."/>
            <person name="Hashimoto K."/>
        </authorList>
    </citation>
    <scope>NUCLEOTIDE SEQUENCE</scope>
    <source>
        <tissue evidence="1">Medulla oblongata</tissue>
    </source>
</reference>
<name>Q8HXH8_MACFA</name>
<protein>
    <submittedName>
        <fullName evidence="1">Uncharacterized protein</fullName>
    </submittedName>
</protein>
<accession>Q8HXH8</accession>
<dbReference type="EMBL" id="AB097547">
    <property type="protein sequence ID" value="BAC41772.1"/>
    <property type="molecule type" value="mRNA"/>
</dbReference>